<sequence>MTGQCDGAEPFSLDGIATAVINREGIVLSWTRGAEELLGRTASEVCGRPVAHLLANASERPRLAEGGGTGIPEAGRAALRHHSGDTVEVAFRVLPLQPRSEFAVLAAPIRSVTDWRQGASLLRALLGQDRVGIGIHDPELRVVRTNTTSEMPGGPGPPLGGRLADVMSAEDAEAAEAALRQVLSTGVPLVGREHRTRRSTQAPEPQEIFSLSAFRLDDERGLPAGLAVFLNDAAGRPRAHRDLELRHRASAHIGTSLDVTRTAQDMADILVPALGDLAWVELAEAVFEGDEPPKVLGGGDPHMRRAAVAPVGTCPTLPPGAAVPRLRDALSLRSVQRGKAIITDRAETESATGQKLARLFVPEHGHSAMWVPLFARGLLLGTVAIWRTEQPEPFHQEDAELLTEIATRAALSVDNARRYTREHRAAVALQQRLLPHATTDTAAAHTVGLYKPAGGGSEISGDWFDVIPLPSLRAAFLVGDVIGHGLHATATMGRLSTAVQTLADLELPPDELLTRLDDLVTRLASEAAPAHDDTIGATCLYALYDPISRLCTLASSGHPPPVLVRPDGTAHPVALSPGPPLGVGGLPFETTTLELDPGSVLVLYTDGLLDRSDQDAGLQRLTDRLAALCRPGVALDDLGHALMADAIDSPPRDDIALLLVRTRALAPDATSAWEFPADPAVVTDAREATSHQLTAWGLDEAAFTTELIVSELVTNAIRYAGGPMELRLIRDRVLICEVSDPSNTHPRLRRAHITDEGGRGLFLVAQLTQRWGIRYGRSGKTIWAELPLPPVRVERELRGL</sequence>
<dbReference type="InterPro" id="IPR036457">
    <property type="entry name" value="PPM-type-like_dom_sf"/>
</dbReference>
<dbReference type="RefSeq" id="WP_044580531.1">
    <property type="nucleotide sequence ID" value="NZ_BAABDR010000100.1"/>
</dbReference>
<dbReference type="InterPro" id="IPR029016">
    <property type="entry name" value="GAF-like_dom_sf"/>
</dbReference>
<dbReference type="FunFam" id="3.30.565.10:FF:000028">
    <property type="entry name" value="PAS sensor protein"/>
    <property type="match status" value="1"/>
</dbReference>
<dbReference type="PANTHER" id="PTHR43156:SF2">
    <property type="entry name" value="STAGE II SPORULATION PROTEIN E"/>
    <property type="match status" value="1"/>
</dbReference>
<dbReference type="CDD" id="cd16936">
    <property type="entry name" value="HATPase_RsbW-like"/>
    <property type="match status" value="1"/>
</dbReference>
<dbReference type="Proteomes" id="UP000756710">
    <property type="component" value="Unassembled WGS sequence"/>
</dbReference>
<dbReference type="EMBL" id="LK022848">
    <property type="protein sequence ID" value="CDR17929.1"/>
    <property type="molecule type" value="Genomic_DNA"/>
</dbReference>
<dbReference type="InterPro" id="IPR013656">
    <property type="entry name" value="PAS_4"/>
</dbReference>
<evidence type="ECO:0000259" key="2">
    <source>
        <dbReference type="SMART" id="SM00065"/>
    </source>
</evidence>
<dbReference type="Gene3D" id="3.30.565.10">
    <property type="entry name" value="Histidine kinase-like ATPase, C-terminal domain"/>
    <property type="match status" value="1"/>
</dbReference>
<dbReference type="Gene3D" id="3.30.450.20">
    <property type="entry name" value="PAS domain"/>
    <property type="match status" value="2"/>
</dbReference>
<dbReference type="GO" id="GO:0016791">
    <property type="term" value="F:phosphatase activity"/>
    <property type="evidence" value="ECO:0007669"/>
    <property type="project" value="TreeGrafter"/>
</dbReference>
<dbReference type="InterPro" id="IPR036890">
    <property type="entry name" value="HATPase_C_sf"/>
</dbReference>
<proteinExistence type="predicted"/>
<dbReference type="EMBL" id="JAGGLR010000012">
    <property type="protein sequence ID" value="MBP2063498.1"/>
    <property type="molecule type" value="Genomic_DNA"/>
</dbReference>
<dbReference type="InterPro" id="IPR003594">
    <property type="entry name" value="HATPase_dom"/>
</dbReference>
<dbReference type="SUPFAM" id="SSF55874">
    <property type="entry name" value="ATPase domain of HSP90 chaperone/DNA topoisomerase II/histidine kinase"/>
    <property type="match status" value="1"/>
</dbReference>
<dbReference type="InterPro" id="IPR052016">
    <property type="entry name" value="Bact_Sigma-Reg"/>
</dbReference>
<reference evidence="4" key="1">
    <citation type="submission" date="2014-05" db="EMBL/GenBank/DDBJ databases">
        <authorList>
            <person name="Horn Fabian"/>
        </authorList>
    </citation>
    <scope>NUCLEOTIDE SEQUENCE</scope>
</reference>
<dbReference type="AlphaFoldDB" id="A0A061A6E1"/>
<evidence type="ECO:0000313" key="4">
    <source>
        <dbReference type="EMBL" id="CDR17929.1"/>
    </source>
</evidence>
<dbReference type="InterPro" id="IPR003018">
    <property type="entry name" value="GAF"/>
</dbReference>
<dbReference type="Gene3D" id="3.30.450.40">
    <property type="match status" value="1"/>
</dbReference>
<dbReference type="CDD" id="cd00130">
    <property type="entry name" value="PAS"/>
    <property type="match status" value="1"/>
</dbReference>
<dbReference type="SMART" id="SM00065">
    <property type="entry name" value="GAF"/>
    <property type="match status" value="1"/>
</dbReference>
<keyword evidence="6" id="KW-1185">Reference proteome</keyword>
<keyword evidence="1" id="KW-0378">Hydrolase</keyword>
<evidence type="ECO:0000313" key="5">
    <source>
        <dbReference type="EMBL" id="MBP2063498.1"/>
    </source>
</evidence>
<dbReference type="InterPro" id="IPR001932">
    <property type="entry name" value="PPM-type_phosphatase-like_dom"/>
</dbReference>
<name>A0A061A6E1_9ACTN</name>
<feature type="domain" description="PPM-type phosphatase" evidence="3">
    <location>
        <begin position="444"/>
        <end position="662"/>
    </location>
</feature>
<evidence type="ECO:0000259" key="3">
    <source>
        <dbReference type="SMART" id="SM00331"/>
    </source>
</evidence>
<dbReference type="SUPFAM" id="SSF55781">
    <property type="entry name" value="GAF domain-like"/>
    <property type="match status" value="1"/>
</dbReference>
<dbReference type="SUPFAM" id="SSF55785">
    <property type="entry name" value="PYP-like sensor domain (PAS domain)"/>
    <property type="match status" value="2"/>
</dbReference>
<gene>
    <name evidence="5" type="ORF">J2Z30_004519</name>
    <name evidence="4" type="ORF">SIRAN9893</name>
</gene>
<evidence type="ECO:0000313" key="6">
    <source>
        <dbReference type="Proteomes" id="UP000756710"/>
    </source>
</evidence>
<dbReference type="InterPro" id="IPR000014">
    <property type="entry name" value="PAS"/>
</dbReference>
<dbReference type="Pfam" id="PF07228">
    <property type="entry name" value="SpoIIE"/>
    <property type="match status" value="1"/>
</dbReference>
<evidence type="ECO:0000256" key="1">
    <source>
        <dbReference type="ARBA" id="ARBA00022801"/>
    </source>
</evidence>
<dbReference type="Pfam" id="PF08448">
    <property type="entry name" value="PAS_4"/>
    <property type="match status" value="1"/>
</dbReference>
<dbReference type="Pfam" id="PF01590">
    <property type="entry name" value="GAF"/>
    <property type="match status" value="1"/>
</dbReference>
<organism evidence="4">
    <name type="scientific">Streptomyces iranensis</name>
    <dbReference type="NCBI Taxonomy" id="576784"/>
    <lineage>
        <taxon>Bacteria</taxon>
        <taxon>Bacillati</taxon>
        <taxon>Actinomycetota</taxon>
        <taxon>Actinomycetes</taxon>
        <taxon>Kitasatosporales</taxon>
        <taxon>Streptomycetaceae</taxon>
        <taxon>Streptomyces</taxon>
        <taxon>Streptomyces violaceusniger group</taxon>
    </lineage>
</organism>
<dbReference type="Gene3D" id="3.60.40.10">
    <property type="entry name" value="PPM-type phosphatase domain"/>
    <property type="match status" value="1"/>
</dbReference>
<dbReference type="SUPFAM" id="SSF81606">
    <property type="entry name" value="PP2C-like"/>
    <property type="match status" value="1"/>
</dbReference>
<feature type="domain" description="GAF" evidence="2">
    <location>
        <begin position="110"/>
        <end position="423"/>
    </location>
</feature>
<dbReference type="HOGENOM" id="CLU_000445_43_3_11"/>
<dbReference type="PANTHER" id="PTHR43156">
    <property type="entry name" value="STAGE II SPORULATION PROTEIN E-RELATED"/>
    <property type="match status" value="1"/>
</dbReference>
<dbReference type="SMART" id="SM00331">
    <property type="entry name" value="PP2C_SIG"/>
    <property type="match status" value="1"/>
</dbReference>
<reference evidence="5 6" key="2">
    <citation type="submission" date="2021-03" db="EMBL/GenBank/DDBJ databases">
        <title>Genomic Encyclopedia of Type Strains, Phase IV (KMG-IV): sequencing the most valuable type-strain genomes for metagenomic binning, comparative biology and taxonomic classification.</title>
        <authorList>
            <person name="Goeker M."/>
        </authorList>
    </citation>
    <scope>NUCLEOTIDE SEQUENCE [LARGE SCALE GENOMIC DNA]</scope>
    <source>
        <strain evidence="5 6">DSM 41954</strain>
    </source>
</reference>
<accession>A0A061A6E1</accession>
<dbReference type="InterPro" id="IPR035965">
    <property type="entry name" value="PAS-like_dom_sf"/>
</dbReference>
<dbReference type="Pfam" id="PF13581">
    <property type="entry name" value="HATPase_c_2"/>
    <property type="match status" value="1"/>
</dbReference>
<protein>
    <submittedName>
        <fullName evidence="4">Magnesium or manganese-dependent proteinphosphatase</fullName>
    </submittedName>
    <submittedName>
        <fullName evidence="5">Serine phosphatase RsbU (Regulator of sigma subunit)/PAS domain-containing protein/anti-sigma regulatory factor (Ser/Thr protein kinase)</fullName>
    </submittedName>
</protein>